<evidence type="ECO:0000313" key="5">
    <source>
        <dbReference type="Proteomes" id="UP000468581"/>
    </source>
</evidence>
<keyword evidence="1" id="KW-0732">Signal</keyword>
<dbReference type="SUPFAM" id="SSF53474">
    <property type="entry name" value="alpha/beta-Hydrolases"/>
    <property type="match status" value="1"/>
</dbReference>
<comment type="caution">
    <text evidence="4">The sequence shown here is derived from an EMBL/GenBank/DDBJ whole genome shotgun (WGS) entry which is preliminary data.</text>
</comment>
<feature type="domain" description="Peptidase S9 prolyl oligopeptidase catalytic" evidence="2">
    <location>
        <begin position="560"/>
        <end position="753"/>
    </location>
</feature>
<sequence>MKLKKNQLVSCLLASFFCLIFSSSSYAQESITKEDYQRAKSFLWENINNKKAFNLRIFPNWFSNNTGFWYLKYSKEGKAFKKVLFANAEEEALFDHSRLAEKIATLTKKEVKATELPFNFVEYVDKDHLEFRLNNKTYVLDLGSYDLKAKKKEESRNAFETTSPDGKWVAYSENYNLYLKSTETGEVKQLSRDGYKNYEYASFYGWYDLMEGENGNRPKRFFVSWSPDSKYIQTSICDLRYADKMYMLDFSIDSLYRPKLLSYYRGSPGDTTMVHMKPVFFDIENSKEITPELPRNTHINAPSYSWGKNSGEVFVSYDERGYQKSHLLKLDLKSNSKNLLHTETSNTNIDNFDYWILEKKNTVIFSSEKSGWKQLYSVDLGTKEVTPLTKGDYFVNSVSYIDEDKGIVYFLASGKEEGSNPYHQYLYKVGLKDKKVRLLTPEKTHHQISFSRNGKYFLDNFSTVDKPTKTVLRSSKNGKVVLKVSEADIAGLTEANWTPPQTFTTTARDGKTTIYGALWKPTNFDPSKKYPIVDASYTGPHTQMYPAGFRQGLSHWVLRNNQALAELGFIVVSVDGLGSSGRSKEFHNHSYKNLGGNLEDHVLAIKSLGKKYNWIDTDKVGIFGHSAGGYDAAHALLQFPDFYKVAVSSSADHDHRMEKAWWPEMYMGWPVDKAYHEQSNITMASKLKGKLLLVHGGVDNNVNPSATFKLAEALIKADKDFDLLIIPSQNHGYSGKFNTYFTKRKWNYFIEHLRGIQPLWNFD</sequence>
<dbReference type="InterPro" id="IPR002469">
    <property type="entry name" value="Peptidase_S9B_N"/>
</dbReference>
<dbReference type="AlphaFoldDB" id="A0A6P0ULC6"/>
<dbReference type="GO" id="GO:0008239">
    <property type="term" value="F:dipeptidyl-peptidase activity"/>
    <property type="evidence" value="ECO:0007669"/>
    <property type="project" value="TreeGrafter"/>
</dbReference>
<gene>
    <name evidence="4" type="ORF">GWK08_04595</name>
</gene>
<feature type="chain" id="PRO_5026689304" evidence="1">
    <location>
        <begin position="28"/>
        <end position="763"/>
    </location>
</feature>
<dbReference type="InterPro" id="IPR001375">
    <property type="entry name" value="Peptidase_S9_cat"/>
</dbReference>
<evidence type="ECO:0000259" key="2">
    <source>
        <dbReference type="Pfam" id="PF00326"/>
    </source>
</evidence>
<reference evidence="4 5" key="1">
    <citation type="submission" date="2020-01" db="EMBL/GenBank/DDBJ databases">
        <title>Leptobacterium flavescens.</title>
        <authorList>
            <person name="Wang G."/>
        </authorList>
    </citation>
    <scope>NUCLEOTIDE SEQUENCE [LARGE SCALE GENOMIC DNA]</scope>
    <source>
        <strain evidence="4 5">KCTC 22160</strain>
    </source>
</reference>
<dbReference type="InterPro" id="IPR029058">
    <property type="entry name" value="AB_hydrolase_fold"/>
</dbReference>
<accession>A0A6P0ULC6</accession>
<feature type="signal peptide" evidence="1">
    <location>
        <begin position="1"/>
        <end position="27"/>
    </location>
</feature>
<dbReference type="GO" id="GO:0008236">
    <property type="term" value="F:serine-type peptidase activity"/>
    <property type="evidence" value="ECO:0007669"/>
    <property type="project" value="InterPro"/>
</dbReference>
<proteinExistence type="predicted"/>
<dbReference type="Pfam" id="PF00326">
    <property type="entry name" value="Peptidase_S9"/>
    <property type="match status" value="1"/>
</dbReference>
<dbReference type="InterPro" id="IPR050278">
    <property type="entry name" value="Serine_Prot_S9B/DPPIV"/>
</dbReference>
<dbReference type="Proteomes" id="UP000468581">
    <property type="component" value="Unassembled WGS sequence"/>
</dbReference>
<keyword evidence="5" id="KW-1185">Reference proteome</keyword>
<dbReference type="PANTHER" id="PTHR11731:SF193">
    <property type="entry name" value="DIPEPTIDYL PEPTIDASE 9"/>
    <property type="match status" value="1"/>
</dbReference>
<evidence type="ECO:0000259" key="3">
    <source>
        <dbReference type="Pfam" id="PF00930"/>
    </source>
</evidence>
<feature type="domain" description="Dipeptidylpeptidase IV N-terminal" evidence="3">
    <location>
        <begin position="128"/>
        <end position="467"/>
    </location>
</feature>
<dbReference type="EMBL" id="JAABOO010000001">
    <property type="protein sequence ID" value="NER12708.1"/>
    <property type="molecule type" value="Genomic_DNA"/>
</dbReference>
<organism evidence="4 5">
    <name type="scientific">Leptobacterium flavescens</name>
    <dbReference type="NCBI Taxonomy" id="472055"/>
    <lineage>
        <taxon>Bacteria</taxon>
        <taxon>Pseudomonadati</taxon>
        <taxon>Bacteroidota</taxon>
        <taxon>Flavobacteriia</taxon>
        <taxon>Flavobacteriales</taxon>
        <taxon>Flavobacteriaceae</taxon>
        <taxon>Leptobacterium</taxon>
    </lineage>
</organism>
<protein>
    <submittedName>
        <fullName evidence="4">Prolyl oligopeptidase family serine peptidase</fullName>
    </submittedName>
</protein>
<name>A0A6P0ULC6_9FLAO</name>
<dbReference type="SUPFAM" id="SSF82171">
    <property type="entry name" value="DPP6 N-terminal domain-like"/>
    <property type="match status" value="1"/>
</dbReference>
<evidence type="ECO:0000256" key="1">
    <source>
        <dbReference type="SAM" id="SignalP"/>
    </source>
</evidence>
<dbReference type="Gene3D" id="2.140.10.30">
    <property type="entry name" value="Dipeptidylpeptidase IV, N-terminal domain"/>
    <property type="match status" value="1"/>
</dbReference>
<dbReference type="PANTHER" id="PTHR11731">
    <property type="entry name" value="PROTEASE FAMILY S9B,C DIPEPTIDYL-PEPTIDASE IV-RELATED"/>
    <property type="match status" value="1"/>
</dbReference>
<dbReference type="GO" id="GO:0006508">
    <property type="term" value="P:proteolysis"/>
    <property type="evidence" value="ECO:0007669"/>
    <property type="project" value="InterPro"/>
</dbReference>
<dbReference type="Pfam" id="PF00930">
    <property type="entry name" value="DPPIV_N"/>
    <property type="match status" value="1"/>
</dbReference>
<dbReference type="Gene3D" id="3.40.50.1820">
    <property type="entry name" value="alpha/beta hydrolase"/>
    <property type="match status" value="1"/>
</dbReference>
<evidence type="ECO:0000313" key="4">
    <source>
        <dbReference type="EMBL" id="NER12708.1"/>
    </source>
</evidence>
<dbReference type="RefSeq" id="WP_163605720.1">
    <property type="nucleotide sequence ID" value="NZ_JAABOO010000001.1"/>
</dbReference>